<keyword evidence="2" id="KW-0472">Membrane</keyword>
<dbReference type="RefSeq" id="WP_146997247.1">
    <property type="nucleotide sequence ID" value="NZ_AP019840.1"/>
</dbReference>
<sequence length="240" mass="29176">MRKAALKTYLYEIIFILVYKLSMEIFLRVSYFVYFLLWILSVIIMIYLFPYLILFLIGNHYLFVKLDPEKYILIVEKTYKIFKINIMKDFNRINLSVCYWLLNERKEALKYLNEIKITRLTLPIIKYCYYRNLMEYKYFMGEKEEARKIFDENFRKSGEKLEIGILLDYENNPQQKIVELEKLLKGKRKLYQIEIKFNLAKAYEETGNFEKAIEFYKEVAEKGNKLYMGKIAQEKILELS</sequence>
<accession>A0A510KMU6</accession>
<dbReference type="SUPFAM" id="SSF48452">
    <property type="entry name" value="TPR-like"/>
    <property type="match status" value="1"/>
</dbReference>
<dbReference type="Pfam" id="PF13181">
    <property type="entry name" value="TPR_8"/>
    <property type="match status" value="1"/>
</dbReference>
<dbReference type="Gene3D" id="1.25.40.10">
    <property type="entry name" value="Tetratricopeptide repeat domain"/>
    <property type="match status" value="1"/>
</dbReference>
<dbReference type="STRING" id="1122173.GCA_000482505_00657"/>
<dbReference type="EMBL" id="AP019840">
    <property type="protein sequence ID" value="BBM53038.1"/>
    <property type="molecule type" value="Genomic_DNA"/>
</dbReference>
<reference evidence="3 4" key="1">
    <citation type="submission" date="2019-07" db="EMBL/GenBank/DDBJ databases">
        <title>Complete Genome Sequence of Leptotrichia trevisanii Strain JMUB3935.</title>
        <authorList>
            <person name="Watanabe S."/>
            <person name="Cui L."/>
        </authorList>
    </citation>
    <scope>NUCLEOTIDE SEQUENCE [LARGE SCALE GENOMIC DNA]</scope>
    <source>
        <strain evidence="3 4">JMUB3935</strain>
    </source>
</reference>
<keyword evidence="2" id="KW-0812">Transmembrane</keyword>
<dbReference type="Proteomes" id="UP000321378">
    <property type="component" value="Chromosome"/>
</dbReference>
<dbReference type="InterPro" id="IPR011990">
    <property type="entry name" value="TPR-like_helical_dom_sf"/>
</dbReference>
<dbReference type="InterPro" id="IPR019734">
    <property type="entry name" value="TPR_rpt"/>
</dbReference>
<proteinExistence type="predicted"/>
<feature type="transmembrane region" description="Helical" evidence="2">
    <location>
        <begin position="33"/>
        <end position="57"/>
    </location>
</feature>
<evidence type="ECO:0000313" key="3">
    <source>
        <dbReference type="EMBL" id="BBM53038.1"/>
    </source>
</evidence>
<dbReference type="PROSITE" id="PS50005">
    <property type="entry name" value="TPR"/>
    <property type="match status" value="1"/>
</dbReference>
<evidence type="ECO:0000256" key="1">
    <source>
        <dbReference type="PROSITE-ProRule" id="PRU00339"/>
    </source>
</evidence>
<organism evidence="3 4">
    <name type="scientific">Leptotrichia trevisanii</name>
    <dbReference type="NCBI Taxonomy" id="109328"/>
    <lineage>
        <taxon>Bacteria</taxon>
        <taxon>Fusobacteriati</taxon>
        <taxon>Fusobacteriota</taxon>
        <taxon>Fusobacteriia</taxon>
        <taxon>Fusobacteriales</taxon>
        <taxon>Leptotrichiaceae</taxon>
        <taxon>Leptotrichia</taxon>
    </lineage>
</organism>
<gene>
    <name evidence="3" type="ORF">JMUB3935_2018</name>
</gene>
<protein>
    <submittedName>
        <fullName evidence="3">Uncharacterized protein</fullName>
    </submittedName>
</protein>
<evidence type="ECO:0000313" key="4">
    <source>
        <dbReference type="Proteomes" id="UP000321378"/>
    </source>
</evidence>
<feature type="repeat" description="TPR" evidence="1">
    <location>
        <begin position="193"/>
        <end position="226"/>
    </location>
</feature>
<dbReference type="AlphaFoldDB" id="A0A510KMU6"/>
<keyword evidence="1" id="KW-0802">TPR repeat</keyword>
<evidence type="ECO:0000256" key="2">
    <source>
        <dbReference type="SAM" id="Phobius"/>
    </source>
</evidence>
<name>A0A510KMU6_9FUSO</name>
<keyword evidence="2" id="KW-1133">Transmembrane helix</keyword>